<organism evidence="1 2">
    <name type="scientific">Camelliibacillus cellulosilyticus</name>
    <dbReference type="NCBI Taxonomy" id="2174486"/>
    <lineage>
        <taxon>Bacteria</taxon>
        <taxon>Bacillati</taxon>
        <taxon>Bacillota</taxon>
        <taxon>Bacilli</taxon>
        <taxon>Bacillales</taxon>
        <taxon>Sporolactobacillaceae</taxon>
        <taxon>Camelliibacillus</taxon>
    </lineage>
</organism>
<dbReference type="EMBL" id="JBHSFW010000014">
    <property type="protein sequence ID" value="MFC4620016.1"/>
    <property type="molecule type" value="Genomic_DNA"/>
</dbReference>
<dbReference type="RefSeq" id="WP_376847103.1">
    <property type="nucleotide sequence ID" value="NZ_JBHSFW010000014.1"/>
</dbReference>
<evidence type="ECO:0000313" key="2">
    <source>
        <dbReference type="Proteomes" id="UP001596022"/>
    </source>
</evidence>
<proteinExistence type="predicted"/>
<name>A0ABV9GRZ3_9BACL</name>
<evidence type="ECO:0008006" key="3">
    <source>
        <dbReference type="Google" id="ProtNLM"/>
    </source>
</evidence>
<sequence>MKAGKSMKQKVIFVVINMNIGGVERALLTEFKKSNEGIPKYCFACTD</sequence>
<comment type="caution">
    <text evidence="1">The sequence shown here is derived from an EMBL/GenBank/DDBJ whole genome shotgun (WGS) entry which is preliminary data.</text>
</comment>
<protein>
    <recommendedName>
        <fullName evidence="3">Glycosyl transferase family 4</fullName>
    </recommendedName>
</protein>
<keyword evidence="2" id="KW-1185">Reference proteome</keyword>
<accession>A0ABV9GRZ3</accession>
<evidence type="ECO:0000313" key="1">
    <source>
        <dbReference type="EMBL" id="MFC4620016.1"/>
    </source>
</evidence>
<dbReference type="Proteomes" id="UP001596022">
    <property type="component" value="Unassembled WGS sequence"/>
</dbReference>
<gene>
    <name evidence="1" type="ORF">ACFO4N_14985</name>
</gene>
<reference evidence="2" key="1">
    <citation type="journal article" date="2019" name="Int. J. Syst. Evol. Microbiol.">
        <title>The Global Catalogue of Microorganisms (GCM) 10K type strain sequencing project: providing services to taxonomists for standard genome sequencing and annotation.</title>
        <authorList>
            <consortium name="The Broad Institute Genomics Platform"/>
            <consortium name="The Broad Institute Genome Sequencing Center for Infectious Disease"/>
            <person name="Wu L."/>
            <person name="Ma J."/>
        </authorList>
    </citation>
    <scope>NUCLEOTIDE SEQUENCE [LARGE SCALE GENOMIC DNA]</scope>
    <source>
        <strain evidence="2">CGMCC 1.16306</strain>
    </source>
</reference>